<feature type="non-terminal residue" evidence="4">
    <location>
        <position position="1"/>
    </location>
</feature>
<dbReference type="Gene3D" id="3.30.460.10">
    <property type="entry name" value="Beta Polymerase, domain 2"/>
    <property type="match status" value="1"/>
</dbReference>
<evidence type="ECO:0000313" key="4">
    <source>
        <dbReference type="EMBL" id="GFR47993.1"/>
    </source>
</evidence>
<feature type="region of interest" description="Disordered" evidence="1">
    <location>
        <begin position="384"/>
        <end position="438"/>
    </location>
</feature>
<dbReference type="Pfam" id="PF22600">
    <property type="entry name" value="MTPAP-like_central"/>
    <property type="match status" value="1"/>
</dbReference>
<dbReference type="Pfam" id="PF26180">
    <property type="entry name" value="PAP-OAS1"/>
    <property type="match status" value="1"/>
</dbReference>
<dbReference type="PANTHER" id="PTHR45979">
    <property type="entry name" value="PAP/OAS1 SUBSTRATE-BINDING DOMAIN SUPERFAMILY"/>
    <property type="match status" value="1"/>
</dbReference>
<organism evidence="4 5">
    <name type="scientific">Astrephomene gubernaculifera</name>
    <dbReference type="NCBI Taxonomy" id="47775"/>
    <lineage>
        <taxon>Eukaryota</taxon>
        <taxon>Viridiplantae</taxon>
        <taxon>Chlorophyta</taxon>
        <taxon>core chlorophytes</taxon>
        <taxon>Chlorophyceae</taxon>
        <taxon>CS clade</taxon>
        <taxon>Chlamydomonadales</taxon>
        <taxon>Astrephomenaceae</taxon>
        <taxon>Astrephomene</taxon>
    </lineage>
</organism>
<dbReference type="InterPro" id="IPR043519">
    <property type="entry name" value="NT_sf"/>
</dbReference>
<accession>A0AAD3DWL9</accession>
<keyword evidence="5" id="KW-1185">Reference proteome</keyword>
<evidence type="ECO:0000313" key="5">
    <source>
        <dbReference type="Proteomes" id="UP001054857"/>
    </source>
</evidence>
<comment type="caution">
    <text evidence="4">The sequence shown here is derived from an EMBL/GenBank/DDBJ whole genome shotgun (WGS) entry which is preliminary data.</text>
</comment>
<dbReference type="InterPro" id="IPR054708">
    <property type="entry name" value="MTPAP-like_central"/>
</dbReference>
<dbReference type="SUPFAM" id="SSF81301">
    <property type="entry name" value="Nucleotidyltransferase"/>
    <property type="match status" value="1"/>
</dbReference>
<dbReference type="AlphaFoldDB" id="A0AAD3DWL9"/>
<dbReference type="EMBL" id="BMAR01000021">
    <property type="protein sequence ID" value="GFR47993.1"/>
    <property type="molecule type" value="Genomic_DNA"/>
</dbReference>
<evidence type="ECO:0000259" key="3">
    <source>
        <dbReference type="Pfam" id="PF26180"/>
    </source>
</evidence>
<dbReference type="InterPro" id="IPR058921">
    <property type="entry name" value="PAP/OAS1-rel"/>
</dbReference>
<feature type="domain" description="PAP/OAS1 substrate-binding-related" evidence="3">
    <location>
        <begin position="184"/>
        <end position="362"/>
    </location>
</feature>
<sequence>MALQQVSNQPYSSNPQQLKSLQPKFADELLARTDTLISRIRPTQLSLHRRWAITEHVTSLVKRCFAPHDLTAVPFGSVPLKTYLPDGDIDLSIYSSSPRAQSLKEALRDTWATQLQLCLEDEANNPNAVFRVANVQVIHAEVKLLKCLVDNIVVDISFFQLGGLNTYNFLEDVDRFVDACVPARKHLFKDSIILVKGWCYYESRVLGAHHGLISTYALETLVLYVINLHHRELTNPLQVLYRFLVECSGFDWERYCLSLQGPIPLASFPNPTVETPEPLLQREPLLTEPFMTRAYQRYTAPQLAAAGGELKPFAIRQLNVMDPILPNNNLGRSVSKASYLRIRRAFEHGARMLADIAEQAKELGPFIGAKGFDNFFGKVWNAQRHKKQHLGAPGPPGEPHVNGGGGGPPPSLHHPVAVRPLPQPFPHMPAPPLPSTSA</sequence>
<reference evidence="4 5" key="1">
    <citation type="journal article" date="2021" name="Sci. Rep.">
        <title>Genome sequencing of the multicellular alga Astrephomene provides insights into convergent evolution of germ-soma differentiation.</title>
        <authorList>
            <person name="Yamashita S."/>
            <person name="Yamamoto K."/>
            <person name="Matsuzaki R."/>
            <person name="Suzuki S."/>
            <person name="Yamaguchi H."/>
            <person name="Hirooka S."/>
            <person name="Minakuchi Y."/>
            <person name="Miyagishima S."/>
            <person name="Kawachi M."/>
            <person name="Toyoda A."/>
            <person name="Nozaki H."/>
        </authorList>
    </citation>
    <scope>NUCLEOTIDE SEQUENCE [LARGE SCALE GENOMIC DNA]</scope>
    <source>
        <strain evidence="4 5">NIES-4017</strain>
    </source>
</reference>
<dbReference type="PANTHER" id="PTHR45979:SF30">
    <property type="entry name" value="NUCLEOTIDYLTRANSFERASE"/>
    <property type="match status" value="1"/>
</dbReference>
<evidence type="ECO:0000256" key="1">
    <source>
        <dbReference type="SAM" id="MobiDB-lite"/>
    </source>
</evidence>
<evidence type="ECO:0000259" key="2">
    <source>
        <dbReference type="Pfam" id="PF22600"/>
    </source>
</evidence>
<feature type="domain" description="Poly(A) RNA polymerase mitochondrial-like central palm" evidence="2">
    <location>
        <begin position="34"/>
        <end position="165"/>
    </location>
</feature>
<proteinExistence type="predicted"/>
<dbReference type="SUPFAM" id="SSF81631">
    <property type="entry name" value="PAP/OAS1 substrate-binding domain"/>
    <property type="match status" value="1"/>
</dbReference>
<name>A0AAD3DWL9_9CHLO</name>
<gene>
    <name evidence="4" type="ORF">Agub_g9817</name>
</gene>
<feature type="compositionally biased region" description="Pro residues" evidence="1">
    <location>
        <begin position="421"/>
        <end position="438"/>
    </location>
</feature>
<evidence type="ECO:0008006" key="6">
    <source>
        <dbReference type="Google" id="ProtNLM"/>
    </source>
</evidence>
<dbReference type="Gene3D" id="1.10.1410.10">
    <property type="match status" value="1"/>
</dbReference>
<dbReference type="InterPro" id="IPR058920">
    <property type="entry name" value="PAP-OAS1-bd-rel"/>
</dbReference>
<dbReference type="Proteomes" id="UP001054857">
    <property type="component" value="Unassembled WGS sequence"/>
</dbReference>
<protein>
    <recommendedName>
        <fullName evidence="6">Polymerase nucleotidyl transferase domain-containing protein</fullName>
    </recommendedName>
</protein>